<keyword evidence="2" id="KW-1185">Reference proteome</keyword>
<proteinExistence type="predicted"/>
<dbReference type="EnsemblPlants" id="AVESA.00010b.r2.4CG1318080.1">
    <property type="protein sequence ID" value="AVESA.00010b.r2.4CG1318080.1.CDS"/>
    <property type="gene ID" value="AVESA.00010b.r2.4CG1318080"/>
</dbReference>
<accession>A0ACD5WZQ7</accession>
<sequence>MVDTRRSAAAAKRPADDEDNKGSPPPSPEQAPGAEPAEAQSSAGRRQGGKRAKVAAVEEDDSATKAAAEAPAADGAEAAVAGGPAVSPPDTTGLQALTGAMDRFEALLRSGEAVTNSDGAGHKRGAADKDLSAMLKRAKDLPASGKATSSKRQGAVATRRQEPWCRLISQYATEPSLPIHSSYFTVGYGSHYDLKLGELSATTTSSLVCRLKHATKRGALLEIHEPKVVRVNGKALDKNAKVTLNGGDEIVFSSPVRRAYIFQQHPQDKSAPSAFSSTCSSIQQGQHSLIKDIQDHLSSKGPKLPSFYFGKSRPPLTPLMPIGSSADPDLFGSSYYKTVDDRSNPEEDTLSARSQLSKEDLKNATYDANDISESFDSCPYYLSEDTKCALLSTAYLHLQRKDYIKFTKHISSLSQRALLSGPAGTEICQQYLVKALAKHFGARLLTVDSLMLLGGRTSKESESYKKGDRVRYIGSLLPASIILDGNSPPEFGSQGEICLPFEENRSSKVGVRFDEQIPGGIDLGGNCEVDHGLFCSVDSLCLDSPGWENRSQHPFDVIIQFLSEEIQHGPIILFLKDTEKICGNNDSYYGLKSKLEHFPAGVFIVGSHIQPDSRKEKANAGSLFLSKFPYSQAILDLALQDLDRGHDKNKEMSKSMRHLTKIFPNKVMIQPPHDEVELSRWNQMLDQDVEILKANENTLKIRSFLTRQGLECTDLETVCVNNRILTNECIDTIVGFALSHQLKDFTPINPDPSIDLHFPLSSGSLKHGVDMFESIQSGPKSNNKRKSLKDIFTENEFEKRLLADVIPPDEIGVTFEDIGALESVKGTLKELVMLPLQRPELFTRGQLTKPCKGILLFGPPGTGKTMLAKAVATEAGANFINISMSSISSKWFGEGEKYVKAVFSLASKISPSVIFVDEVDGMLGRRENPGEHEAMRKMKNEFMVNWDGLRTKDKERVLVLAATNRPFDLDEAVIRRLPRRLMVNLPDASNRKKILSVILAKEDLADDLELEAIANLTEGYSGSDLKNLCVTAAHLPIREILEKEKKEKALAEAEKRPLPQSCSSNDVRALKISDFKHAHEQVCASVSSDSTNMNELIQWNDQYGDGGSRKKTTLSYFM</sequence>
<evidence type="ECO:0000313" key="1">
    <source>
        <dbReference type="EnsemblPlants" id="AVESA.00010b.r2.4CG1318080.1.CDS"/>
    </source>
</evidence>
<reference evidence="1" key="1">
    <citation type="submission" date="2021-05" db="EMBL/GenBank/DDBJ databases">
        <authorList>
            <person name="Scholz U."/>
            <person name="Mascher M."/>
            <person name="Fiebig A."/>
        </authorList>
    </citation>
    <scope>NUCLEOTIDE SEQUENCE [LARGE SCALE GENOMIC DNA]</scope>
</reference>
<evidence type="ECO:0000313" key="2">
    <source>
        <dbReference type="Proteomes" id="UP001732700"/>
    </source>
</evidence>
<protein>
    <submittedName>
        <fullName evidence="1">Uncharacterized protein</fullName>
    </submittedName>
</protein>
<reference evidence="1" key="2">
    <citation type="submission" date="2025-09" db="UniProtKB">
        <authorList>
            <consortium name="EnsemblPlants"/>
        </authorList>
    </citation>
    <scope>IDENTIFICATION</scope>
</reference>
<organism evidence="1 2">
    <name type="scientific">Avena sativa</name>
    <name type="common">Oat</name>
    <dbReference type="NCBI Taxonomy" id="4498"/>
    <lineage>
        <taxon>Eukaryota</taxon>
        <taxon>Viridiplantae</taxon>
        <taxon>Streptophyta</taxon>
        <taxon>Embryophyta</taxon>
        <taxon>Tracheophyta</taxon>
        <taxon>Spermatophyta</taxon>
        <taxon>Magnoliopsida</taxon>
        <taxon>Liliopsida</taxon>
        <taxon>Poales</taxon>
        <taxon>Poaceae</taxon>
        <taxon>BOP clade</taxon>
        <taxon>Pooideae</taxon>
        <taxon>Poodae</taxon>
        <taxon>Poeae</taxon>
        <taxon>Poeae Chloroplast Group 1 (Aveneae type)</taxon>
        <taxon>Aveninae</taxon>
        <taxon>Avena</taxon>
    </lineage>
</organism>
<name>A0ACD5WZQ7_AVESA</name>
<dbReference type="Proteomes" id="UP001732700">
    <property type="component" value="Chromosome 4C"/>
</dbReference>